<keyword evidence="3" id="KW-1185">Reference proteome</keyword>
<evidence type="ECO:0000313" key="2">
    <source>
        <dbReference type="EMBL" id="PSW93071.1"/>
    </source>
</evidence>
<dbReference type="OrthoDB" id="8911262at2"/>
<sequence>MKSPCVAKCKNNAGICSGCLRTMTEISHWIAYPEHQQLAIMAEIKAITSTHQCPQCQQPAQCDIQAGKSTCWCFEIEPRQTLTDSPNACLCRQCLSLMPTL</sequence>
<name>A0A0D8P6U6_9GAMM</name>
<evidence type="ECO:0000313" key="3">
    <source>
        <dbReference type="Proteomes" id="UP000241190"/>
    </source>
</evidence>
<dbReference type="STRING" id="56192.UB38_02570"/>
<organism evidence="1 4">
    <name type="scientific">Photobacterium iliopiscarium</name>
    <dbReference type="NCBI Taxonomy" id="56192"/>
    <lineage>
        <taxon>Bacteria</taxon>
        <taxon>Pseudomonadati</taxon>
        <taxon>Pseudomonadota</taxon>
        <taxon>Gammaproteobacteria</taxon>
        <taxon>Vibrionales</taxon>
        <taxon>Vibrionaceae</taxon>
        <taxon>Photobacterium</taxon>
    </lineage>
</organism>
<dbReference type="EMBL" id="PYOP01000030">
    <property type="protein sequence ID" value="PSW93071.1"/>
    <property type="molecule type" value="Genomic_DNA"/>
</dbReference>
<protein>
    <submittedName>
        <fullName evidence="1">DUF1289 domain-containing protein</fullName>
    </submittedName>
</protein>
<dbReference type="InterPro" id="IPR032720">
    <property type="entry name" value="Cys_rich_CWC"/>
</dbReference>
<comment type="caution">
    <text evidence="1">The sequence shown here is derived from an EMBL/GenBank/DDBJ whole genome shotgun (WGS) entry which is preliminary data.</text>
</comment>
<dbReference type="InterPro" id="IPR010710">
    <property type="entry name" value="DUF1289"/>
</dbReference>
<dbReference type="GeneID" id="93547000"/>
<dbReference type="Pfam" id="PF06945">
    <property type="entry name" value="DUF1289"/>
    <property type="match status" value="1"/>
</dbReference>
<proteinExistence type="predicted"/>
<evidence type="ECO:0000313" key="1">
    <source>
        <dbReference type="EMBL" id="PSV99624.1"/>
    </source>
</evidence>
<dbReference type="AlphaFoldDB" id="A0A0D8P6U6"/>
<reference evidence="1 4" key="1">
    <citation type="submission" date="2018-01" db="EMBL/GenBank/DDBJ databases">
        <title>Whole genome sequencing of Histamine producing bacteria.</title>
        <authorList>
            <person name="Butler K."/>
        </authorList>
    </citation>
    <scope>NUCLEOTIDE SEQUENCE [LARGE SCALE GENOMIC DNA]</scope>
    <source>
        <strain evidence="2 3">ATCC 51761</strain>
        <strain evidence="1 4">NCIMB 13481</strain>
    </source>
</reference>
<gene>
    <name evidence="1" type="ORF">C9I88_00215</name>
    <name evidence="2" type="ORF">C9J52_15880</name>
</gene>
<dbReference type="RefSeq" id="WP_045036303.1">
    <property type="nucleotide sequence ID" value="NZ_CAMQYU010000134.1"/>
</dbReference>
<accession>A0A0D8P6U6</accession>
<evidence type="ECO:0000313" key="4">
    <source>
        <dbReference type="Proteomes" id="UP000241954"/>
    </source>
</evidence>
<dbReference type="Proteomes" id="UP000241190">
    <property type="component" value="Unassembled WGS sequence"/>
</dbReference>
<dbReference type="Proteomes" id="UP000241954">
    <property type="component" value="Unassembled WGS sequence"/>
</dbReference>
<dbReference type="EMBL" id="PYLW01000001">
    <property type="protein sequence ID" value="PSV99624.1"/>
    <property type="molecule type" value="Genomic_DNA"/>
</dbReference>
<dbReference type="Pfam" id="PF14375">
    <property type="entry name" value="Cys_rich_CWC"/>
    <property type="match status" value="1"/>
</dbReference>